<accession>A0A3D9LF28</accession>
<name>A0A3D9LF28_9MICC</name>
<evidence type="ECO:0000259" key="1">
    <source>
        <dbReference type="Pfam" id="PF12728"/>
    </source>
</evidence>
<keyword evidence="3" id="KW-1185">Reference proteome</keyword>
<dbReference type="GO" id="GO:0003677">
    <property type="term" value="F:DNA binding"/>
    <property type="evidence" value="ECO:0007669"/>
    <property type="project" value="InterPro"/>
</dbReference>
<feature type="domain" description="Helix-turn-helix" evidence="1">
    <location>
        <begin position="77"/>
        <end position="125"/>
    </location>
</feature>
<gene>
    <name evidence="2" type="ORF">C8E99_2084</name>
</gene>
<evidence type="ECO:0000313" key="3">
    <source>
        <dbReference type="Proteomes" id="UP000256727"/>
    </source>
</evidence>
<dbReference type="Proteomes" id="UP000256727">
    <property type="component" value="Unassembled WGS sequence"/>
</dbReference>
<reference evidence="2 3" key="1">
    <citation type="submission" date="2018-07" db="EMBL/GenBank/DDBJ databases">
        <title>Sequencing the genomes of 1000 actinobacteria strains.</title>
        <authorList>
            <person name="Klenk H.-P."/>
        </authorList>
    </citation>
    <scope>NUCLEOTIDE SEQUENCE [LARGE SCALE GENOMIC DNA]</scope>
    <source>
        <strain evidence="2 3">DSM 14442</strain>
    </source>
</reference>
<dbReference type="InterPro" id="IPR010093">
    <property type="entry name" value="SinI_DNA-bd"/>
</dbReference>
<organism evidence="2 3">
    <name type="scientific">Citricoccus muralis</name>
    <dbReference type="NCBI Taxonomy" id="169134"/>
    <lineage>
        <taxon>Bacteria</taxon>
        <taxon>Bacillati</taxon>
        <taxon>Actinomycetota</taxon>
        <taxon>Actinomycetes</taxon>
        <taxon>Micrococcales</taxon>
        <taxon>Micrococcaceae</taxon>
        <taxon>Citricoccus</taxon>
    </lineage>
</organism>
<dbReference type="Pfam" id="PF12728">
    <property type="entry name" value="HTH_17"/>
    <property type="match status" value="1"/>
</dbReference>
<sequence length="147" mass="15907">MAATMLTRTDVLVTAEDLTSVRHEVESTPAGLVGFAEVMSDGSVRRLPPELSKIIDKALRALAINGSVTVATLPDELTSNTAADVLGVSRPTLLKLARDGEVDSFSVGTHTRFKRDIILAFKAKREADRRESFAELQELEDQLDGLA</sequence>
<dbReference type="NCBIfam" id="TIGR01764">
    <property type="entry name" value="excise"/>
    <property type="match status" value="1"/>
</dbReference>
<dbReference type="EMBL" id="QREH01000001">
    <property type="protein sequence ID" value="REE04256.1"/>
    <property type="molecule type" value="Genomic_DNA"/>
</dbReference>
<dbReference type="AlphaFoldDB" id="A0A3D9LF28"/>
<dbReference type="RefSeq" id="WP_170144580.1">
    <property type="nucleotide sequence ID" value="NZ_QREH01000001.1"/>
</dbReference>
<proteinExistence type="predicted"/>
<comment type="caution">
    <text evidence="2">The sequence shown here is derived from an EMBL/GenBank/DDBJ whole genome shotgun (WGS) entry which is preliminary data.</text>
</comment>
<dbReference type="InterPro" id="IPR041657">
    <property type="entry name" value="HTH_17"/>
</dbReference>
<evidence type="ECO:0000313" key="2">
    <source>
        <dbReference type="EMBL" id="REE04256.1"/>
    </source>
</evidence>
<protein>
    <submittedName>
        <fullName evidence="2">Excisionase family DNA binding protein</fullName>
    </submittedName>
</protein>